<dbReference type="GO" id="GO:0003729">
    <property type="term" value="F:mRNA binding"/>
    <property type="evidence" value="ECO:0007669"/>
    <property type="project" value="TreeGrafter"/>
</dbReference>
<evidence type="ECO:0000313" key="3">
    <source>
        <dbReference type="EMBL" id="KAK1640238.1"/>
    </source>
</evidence>
<keyword evidence="1" id="KW-0694">RNA-binding</keyword>
<reference evidence="3" key="1">
    <citation type="submission" date="2021-06" db="EMBL/GenBank/DDBJ databases">
        <title>Comparative genomics, transcriptomics and evolutionary studies reveal genomic signatures of adaptation to plant cell wall in hemibiotrophic fungi.</title>
        <authorList>
            <consortium name="DOE Joint Genome Institute"/>
            <person name="Baroncelli R."/>
            <person name="Diaz J.F."/>
            <person name="Benocci T."/>
            <person name="Peng M."/>
            <person name="Battaglia E."/>
            <person name="Haridas S."/>
            <person name="Andreopoulos W."/>
            <person name="Labutti K."/>
            <person name="Pangilinan J."/>
            <person name="Floch G.L."/>
            <person name="Makela M.R."/>
            <person name="Henrissat B."/>
            <person name="Grigoriev I.V."/>
            <person name="Crouch J.A."/>
            <person name="De Vries R.P."/>
            <person name="Sukno S.A."/>
            <person name="Thon M.R."/>
        </authorList>
    </citation>
    <scope>NUCLEOTIDE SEQUENCE</scope>
    <source>
        <strain evidence="3">CBS 102054</strain>
    </source>
</reference>
<feature type="region of interest" description="Disordered" evidence="2">
    <location>
        <begin position="84"/>
        <end position="171"/>
    </location>
</feature>
<dbReference type="CDD" id="cd12261">
    <property type="entry name" value="RRM1_3_MRN1"/>
    <property type="match status" value="1"/>
</dbReference>
<evidence type="ECO:0008006" key="5">
    <source>
        <dbReference type="Google" id="ProtNLM"/>
    </source>
</evidence>
<name>A0AAJ0EIE0_9PEZI</name>
<organism evidence="3 4">
    <name type="scientific">Colletotrichum phormii</name>
    <dbReference type="NCBI Taxonomy" id="359342"/>
    <lineage>
        <taxon>Eukaryota</taxon>
        <taxon>Fungi</taxon>
        <taxon>Dikarya</taxon>
        <taxon>Ascomycota</taxon>
        <taxon>Pezizomycotina</taxon>
        <taxon>Sordariomycetes</taxon>
        <taxon>Hypocreomycetidae</taxon>
        <taxon>Glomerellales</taxon>
        <taxon>Glomerellaceae</taxon>
        <taxon>Colletotrichum</taxon>
        <taxon>Colletotrichum acutatum species complex</taxon>
    </lineage>
</organism>
<proteinExistence type="predicted"/>
<dbReference type="Gene3D" id="3.30.70.330">
    <property type="match status" value="2"/>
</dbReference>
<protein>
    <recommendedName>
        <fullName evidence="5">Negative regulator of differentiation 1</fullName>
    </recommendedName>
</protein>
<feature type="compositionally biased region" description="Acidic residues" evidence="2">
    <location>
        <begin position="137"/>
        <end position="148"/>
    </location>
</feature>
<dbReference type="SUPFAM" id="SSF54928">
    <property type="entry name" value="RNA-binding domain, RBD"/>
    <property type="match status" value="1"/>
</dbReference>
<dbReference type="InterPro" id="IPR012677">
    <property type="entry name" value="Nucleotide-bd_a/b_plait_sf"/>
</dbReference>
<dbReference type="GO" id="GO:0000398">
    <property type="term" value="P:mRNA splicing, via spliceosome"/>
    <property type="evidence" value="ECO:0007669"/>
    <property type="project" value="TreeGrafter"/>
</dbReference>
<dbReference type="EMBL" id="JAHMHQ010000004">
    <property type="protein sequence ID" value="KAK1640238.1"/>
    <property type="molecule type" value="Genomic_DNA"/>
</dbReference>
<evidence type="ECO:0000313" key="4">
    <source>
        <dbReference type="Proteomes" id="UP001243989"/>
    </source>
</evidence>
<dbReference type="InterPro" id="IPR039171">
    <property type="entry name" value="Cwc2/Slt11"/>
</dbReference>
<sequence length="406" mass="46065">MASTNDSMVSIDRIYLDTLIRRAQLNADNDPNSSYLTVTITRAEHDILVKKAREFANLRRNLMRGGVTEATLAVLTCDESNYQEDNVGEQTTSPSEAPQNETQRPVSQPRVKAATATRGNQISSRPTIQQPVKHEWAEEEPVTLDESEATISPVDPEPKPEHGFGNQNDAQLPMRPQFERLATRTIFISNLAEGTTHADIVDVVRGGQLLDIFIRPHDRNAHVSFLHGTDAAAFLEHTRRHDLYIRQKRVDVRWADRHFNLPGHVASKLGTGATRNLIIRRCDPKLTEEEIRDDMEHIHNLIVIAVSFRGGSCYISTNSVHNAMFARTCMMSRFKYKGSRIEWGVDECAQPLPAEPQRIQTQVPPNRRPMNPMANRFELLKLDKAEEDEENIRPEFHTSSRLKIVV</sequence>
<dbReference type="GeneID" id="85473751"/>
<dbReference type="RefSeq" id="XP_060448845.1">
    <property type="nucleotide sequence ID" value="XM_060588889.1"/>
</dbReference>
<dbReference type="InterPro" id="IPR035979">
    <property type="entry name" value="RBD_domain_sf"/>
</dbReference>
<dbReference type="PANTHER" id="PTHR14089:SF14">
    <property type="entry name" value="RRM DOMAIN-CONTAINING PROTEIN"/>
    <property type="match status" value="1"/>
</dbReference>
<dbReference type="Proteomes" id="UP001243989">
    <property type="component" value="Unassembled WGS sequence"/>
</dbReference>
<evidence type="ECO:0000256" key="1">
    <source>
        <dbReference type="ARBA" id="ARBA00022884"/>
    </source>
</evidence>
<comment type="caution">
    <text evidence="3">The sequence shown here is derived from an EMBL/GenBank/DDBJ whole genome shotgun (WGS) entry which is preliminary data.</text>
</comment>
<gene>
    <name evidence="3" type="ORF">BDP81DRAFT_403713</name>
</gene>
<evidence type="ECO:0000256" key="2">
    <source>
        <dbReference type="SAM" id="MobiDB-lite"/>
    </source>
</evidence>
<keyword evidence="4" id="KW-1185">Reference proteome</keyword>
<feature type="compositionally biased region" description="Polar residues" evidence="2">
    <location>
        <begin position="117"/>
        <end position="130"/>
    </location>
</feature>
<feature type="compositionally biased region" description="Polar residues" evidence="2">
    <location>
        <begin position="84"/>
        <end position="106"/>
    </location>
</feature>
<accession>A0AAJ0EIE0</accession>
<dbReference type="GO" id="GO:0010494">
    <property type="term" value="C:cytoplasmic stress granule"/>
    <property type="evidence" value="ECO:0007669"/>
    <property type="project" value="TreeGrafter"/>
</dbReference>
<dbReference type="PANTHER" id="PTHR14089">
    <property type="entry name" value="PRE-MRNA-SPLICING FACTOR RBM22"/>
    <property type="match status" value="1"/>
</dbReference>
<dbReference type="AlphaFoldDB" id="A0AAJ0EIE0"/>